<dbReference type="EMBL" id="JXLU01000066">
    <property type="protein sequence ID" value="KIO73115.1"/>
    <property type="molecule type" value="Genomic_DNA"/>
</dbReference>
<dbReference type="AlphaFoldDB" id="A0ABD4A7C2"/>
<accession>A0ABD4A7C2</accession>
<reference evidence="1 2" key="1">
    <citation type="submission" date="2015-01" db="EMBL/GenBank/DDBJ databases">
        <title>Draft Genome Sequences of Four Bacillus thermoamylovorans Strains, Isolated From Food Products.</title>
        <authorList>
            <person name="Krawcyk A.O."/>
            <person name="Berendsen E.M."/>
            <person name="Eijlander R.T."/>
            <person name="de Jong A."/>
            <person name="Wells-Bennik M."/>
            <person name="Kuipers O.P."/>
        </authorList>
    </citation>
    <scope>NUCLEOTIDE SEQUENCE [LARGE SCALE GENOMIC DNA]</scope>
    <source>
        <strain evidence="1 2">B4167</strain>
    </source>
</reference>
<proteinExistence type="predicted"/>
<name>A0ABD4A7C2_9BACI</name>
<comment type="caution">
    <text evidence="1">The sequence shown here is derived from an EMBL/GenBank/DDBJ whole genome shotgun (WGS) entry which is preliminary data.</text>
</comment>
<organism evidence="1 2">
    <name type="scientific">Caldibacillus thermoamylovorans</name>
    <dbReference type="NCBI Taxonomy" id="35841"/>
    <lineage>
        <taxon>Bacteria</taxon>
        <taxon>Bacillati</taxon>
        <taxon>Bacillota</taxon>
        <taxon>Bacilli</taxon>
        <taxon>Bacillales</taxon>
        <taxon>Bacillaceae</taxon>
        <taxon>Caldibacillus</taxon>
    </lineage>
</organism>
<evidence type="ECO:0000313" key="1">
    <source>
        <dbReference type="EMBL" id="KIO73115.1"/>
    </source>
</evidence>
<evidence type="ECO:0000313" key="2">
    <source>
        <dbReference type="Proteomes" id="UP000032076"/>
    </source>
</evidence>
<gene>
    <name evidence="1" type="ORF">B4167_2466</name>
</gene>
<protein>
    <submittedName>
        <fullName evidence="1">Uncharacterized protein</fullName>
    </submittedName>
</protein>
<dbReference type="Proteomes" id="UP000032076">
    <property type="component" value="Unassembled WGS sequence"/>
</dbReference>
<sequence>MSCSIHKDTLLTKEYIYFNSLSEKDELPGSEQQYLSKGFNQYFYTYPIKKPKQLAVQLFEL</sequence>